<dbReference type="OrthoDB" id="1494343at2"/>
<gene>
    <name evidence="1" type="ORF">M23134_00294</name>
</gene>
<reference evidence="1 2" key="1">
    <citation type="submission" date="2007-01" db="EMBL/GenBank/DDBJ databases">
        <authorList>
            <person name="Haygood M."/>
            <person name="Podell S."/>
            <person name="Anderson C."/>
            <person name="Hopkinson B."/>
            <person name="Roe K."/>
            <person name="Barbeau K."/>
            <person name="Gaasterland T."/>
            <person name="Ferriera S."/>
            <person name="Johnson J."/>
            <person name="Kravitz S."/>
            <person name="Beeson K."/>
            <person name="Sutton G."/>
            <person name="Rogers Y.-H."/>
            <person name="Friedman R."/>
            <person name="Frazier M."/>
            <person name="Venter J.C."/>
        </authorList>
    </citation>
    <scope>NUCLEOTIDE SEQUENCE [LARGE SCALE GENOMIC DNA]</scope>
    <source>
        <strain evidence="1 2">ATCC 23134</strain>
    </source>
</reference>
<dbReference type="Proteomes" id="UP000004095">
    <property type="component" value="Unassembled WGS sequence"/>
</dbReference>
<accession>A1ZP61</accession>
<protein>
    <submittedName>
        <fullName evidence="1">Uncharacterized protein</fullName>
    </submittedName>
</protein>
<sequence>MEKTDSTNIAEVERITAMIDNITPDYVHKISDKLYKYQPYLISLVLGDQVDFTPLEAEEMLKFYLMLWEYYQDKKNIKKVPLSAEKFRQKQSKNIEYFNYLEKESKEGAEFATNINIANTHSKYLLGAILKRFQTRPVLVNMPHQNRVVFLISCKSLVECFDDIVLAK</sequence>
<evidence type="ECO:0000313" key="1">
    <source>
        <dbReference type="EMBL" id="EAY27853.1"/>
    </source>
</evidence>
<comment type="caution">
    <text evidence="1">The sequence shown here is derived from an EMBL/GenBank/DDBJ whole genome shotgun (WGS) entry which is preliminary data.</text>
</comment>
<proteinExistence type="predicted"/>
<dbReference type="RefSeq" id="WP_002698859.1">
    <property type="nucleotide sequence ID" value="NZ_AAWS01000020.1"/>
</dbReference>
<organism evidence="1 2">
    <name type="scientific">Microscilla marina ATCC 23134</name>
    <dbReference type="NCBI Taxonomy" id="313606"/>
    <lineage>
        <taxon>Bacteria</taxon>
        <taxon>Pseudomonadati</taxon>
        <taxon>Bacteroidota</taxon>
        <taxon>Cytophagia</taxon>
        <taxon>Cytophagales</taxon>
        <taxon>Microscillaceae</taxon>
        <taxon>Microscilla</taxon>
    </lineage>
</organism>
<keyword evidence="2" id="KW-1185">Reference proteome</keyword>
<evidence type="ECO:0000313" key="2">
    <source>
        <dbReference type="Proteomes" id="UP000004095"/>
    </source>
</evidence>
<name>A1ZP61_MICM2</name>
<dbReference type="EMBL" id="AAWS01000020">
    <property type="protein sequence ID" value="EAY27853.1"/>
    <property type="molecule type" value="Genomic_DNA"/>
</dbReference>
<dbReference type="eggNOG" id="ENOG5031IX8">
    <property type="taxonomic scope" value="Bacteria"/>
</dbReference>
<dbReference type="AlphaFoldDB" id="A1ZP61"/>